<dbReference type="Pfam" id="PF04230">
    <property type="entry name" value="PS_pyruv_trans"/>
    <property type="match status" value="1"/>
</dbReference>
<feature type="domain" description="Polysaccharide pyruvyl transferase" evidence="1">
    <location>
        <begin position="44"/>
        <end position="270"/>
    </location>
</feature>
<keyword evidence="2" id="KW-0808">Transferase</keyword>
<reference evidence="2 3" key="1">
    <citation type="submission" date="2019-01" db="EMBL/GenBank/DDBJ databases">
        <authorList>
            <person name="Deng T."/>
        </authorList>
    </citation>
    <scope>NUCLEOTIDE SEQUENCE [LARGE SCALE GENOMIC DNA]</scope>
    <source>
        <strain evidence="2 3">F8825</strain>
    </source>
</reference>
<dbReference type="Proteomes" id="UP000291088">
    <property type="component" value="Unassembled WGS sequence"/>
</dbReference>
<proteinExistence type="predicted"/>
<dbReference type="InterPro" id="IPR007345">
    <property type="entry name" value="Polysacch_pyruvyl_Trfase"/>
</dbReference>
<dbReference type="AlphaFoldDB" id="A0A4V1RQ83"/>
<accession>A0A4V1RQ83</accession>
<dbReference type="GO" id="GO:0016740">
    <property type="term" value="F:transferase activity"/>
    <property type="evidence" value="ECO:0007669"/>
    <property type="project" value="UniProtKB-KW"/>
</dbReference>
<protein>
    <submittedName>
        <fullName evidence="2">Polysaccharide pyruvyl transferase family protein</fullName>
    </submittedName>
</protein>
<comment type="caution">
    <text evidence="2">The sequence shown here is derived from an EMBL/GenBank/DDBJ whole genome shotgun (WGS) entry which is preliminary data.</text>
</comment>
<evidence type="ECO:0000313" key="3">
    <source>
        <dbReference type="Proteomes" id="UP000291088"/>
    </source>
</evidence>
<evidence type="ECO:0000259" key="1">
    <source>
        <dbReference type="Pfam" id="PF04230"/>
    </source>
</evidence>
<keyword evidence="3" id="KW-1185">Reference proteome</keyword>
<evidence type="ECO:0000313" key="2">
    <source>
        <dbReference type="EMBL" id="RYC11957.1"/>
    </source>
</evidence>
<name>A0A4V1RQ83_9HYPH</name>
<gene>
    <name evidence="2" type="ORF">EUU22_12885</name>
</gene>
<organism evidence="2 3">
    <name type="scientific">Ciceribacter ferrooxidans</name>
    <dbReference type="NCBI Taxonomy" id="2509717"/>
    <lineage>
        <taxon>Bacteria</taxon>
        <taxon>Pseudomonadati</taxon>
        <taxon>Pseudomonadota</taxon>
        <taxon>Alphaproteobacteria</taxon>
        <taxon>Hyphomicrobiales</taxon>
        <taxon>Rhizobiaceae</taxon>
        <taxon>Ciceribacter</taxon>
    </lineage>
</organism>
<dbReference type="RefSeq" id="WP_129332388.1">
    <property type="nucleotide sequence ID" value="NZ_SDVB01000238.1"/>
</dbReference>
<dbReference type="OrthoDB" id="1123495at2"/>
<dbReference type="EMBL" id="SDVB01000238">
    <property type="protein sequence ID" value="RYC11957.1"/>
    <property type="molecule type" value="Genomic_DNA"/>
</dbReference>
<sequence length="339" mass="37578">MANAVILNDTRGDSHFGCFRVMRLIEENLASRGIRVLTRSGVRNDWENDRSFLDAMAKSDVIVINGEGTLHHGAKAGARLLRVVDHPARGDKPVALINAIYQENPKEWSRYLEKMAIISTRDSWSAEEAGRHAGRDVGFVPDLSLSGGFEEAAPGVTRDLLLVGDSVSREVSRRLLALADSRVDARLLPILKTIKASKPHVATPLRLLREAYIRLHAAAFGWKHGNVLFNRDEAGFIDALQHGYLHVTGRFHAVCFCLFTRTPFLAIESNSWKIGALMHDLGLGDKRLIGIDDLPDLLARPDILAYSAEEMRAIEDGIAMCRTRTAALFDDIARLARRA</sequence>